<dbReference type="EMBL" id="JBHFFA010000007">
    <property type="protein sequence ID" value="KAL2612133.1"/>
    <property type="molecule type" value="Genomic_DNA"/>
</dbReference>
<feature type="transmembrane region" description="Helical" evidence="1">
    <location>
        <begin position="32"/>
        <end position="52"/>
    </location>
</feature>
<keyword evidence="1" id="KW-1133">Transmembrane helix</keyword>
<dbReference type="AlphaFoldDB" id="A0ABD1XX80"/>
<feature type="transmembrane region" description="Helical" evidence="1">
    <location>
        <begin position="149"/>
        <end position="167"/>
    </location>
</feature>
<gene>
    <name evidence="2" type="ORF">R1flu_023825</name>
</gene>
<evidence type="ECO:0000256" key="1">
    <source>
        <dbReference type="SAM" id="Phobius"/>
    </source>
</evidence>
<evidence type="ECO:0000313" key="2">
    <source>
        <dbReference type="EMBL" id="KAL2612133.1"/>
    </source>
</evidence>
<keyword evidence="1" id="KW-0472">Membrane</keyword>
<proteinExistence type="predicted"/>
<sequence length="180" mass="20140">MEEWSPSFEEENGGLFNLSESPIRIAVCKCSWMAWCTLLYGGMLFWGLFLVFQLTPPWIWSFRGLPTSASEWSLIHNSVILGTEIGLLAMVALITFLVPALIMTWITALVFEYMFGRGLFGRSQRLIEDGSMIARDISWMAFKSAVKEGNIVAFIVVIVCLLTYGSMSGYGGSRPREATI</sequence>
<keyword evidence="1" id="KW-0812">Transmembrane</keyword>
<protein>
    <submittedName>
        <fullName evidence="2">Uncharacterized protein</fullName>
    </submittedName>
</protein>
<reference evidence="2 3" key="1">
    <citation type="submission" date="2024-09" db="EMBL/GenBank/DDBJ databases">
        <title>Chromosome-scale assembly of Riccia fluitans.</title>
        <authorList>
            <person name="Paukszto L."/>
            <person name="Sawicki J."/>
            <person name="Karawczyk K."/>
            <person name="Piernik-Szablinska J."/>
            <person name="Szczecinska M."/>
            <person name="Mazdziarz M."/>
        </authorList>
    </citation>
    <scope>NUCLEOTIDE SEQUENCE [LARGE SCALE GENOMIC DNA]</scope>
    <source>
        <strain evidence="2">Rf_01</strain>
        <tissue evidence="2">Aerial parts of the thallus</tissue>
    </source>
</reference>
<dbReference type="Proteomes" id="UP001605036">
    <property type="component" value="Unassembled WGS sequence"/>
</dbReference>
<keyword evidence="3" id="KW-1185">Reference proteome</keyword>
<dbReference type="PANTHER" id="PTHR34656:SF1">
    <property type="entry name" value="PYRROLINE-5-CARBOXYLATE REDUCTASE"/>
    <property type="match status" value="1"/>
</dbReference>
<comment type="caution">
    <text evidence="2">The sequence shown here is derived from an EMBL/GenBank/DDBJ whole genome shotgun (WGS) entry which is preliminary data.</text>
</comment>
<accession>A0ABD1XX80</accession>
<evidence type="ECO:0000313" key="3">
    <source>
        <dbReference type="Proteomes" id="UP001605036"/>
    </source>
</evidence>
<feature type="transmembrane region" description="Helical" evidence="1">
    <location>
        <begin position="87"/>
        <end position="115"/>
    </location>
</feature>
<dbReference type="PANTHER" id="PTHR34656">
    <property type="entry name" value="PYRROLINE-5-CARBOXYLATE REDUCTASE"/>
    <property type="match status" value="1"/>
</dbReference>
<name>A0ABD1XX80_9MARC</name>
<organism evidence="2 3">
    <name type="scientific">Riccia fluitans</name>
    <dbReference type="NCBI Taxonomy" id="41844"/>
    <lineage>
        <taxon>Eukaryota</taxon>
        <taxon>Viridiplantae</taxon>
        <taxon>Streptophyta</taxon>
        <taxon>Embryophyta</taxon>
        <taxon>Marchantiophyta</taxon>
        <taxon>Marchantiopsida</taxon>
        <taxon>Marchantiidae</taxon>
        <taxon>Marchantiales</taxon>
        <taxon>Ricciaceae</taxon>
        <taxon>Riccia</taxon>
    </lineage>
</organism>